<feature type="non-terminal residue" evidence="2">
    <location>
        <position position="401"/>
    </location>
</feature>
<evidence type="ECO:0000313" key="3">
    <source>
        <dbReference type="Proteomes" id="UP001152795"/>
    </source>
</evidence>
<sequence>TKYKFRFRKKIFKDFRRSYIVVSSVCSLQRIYDGSQRTQLDIDDILRLLEFVLSNSYFIYNDVIYKQIHGCAMGSPVSAIVANLCMEVIEEQAIQSAITPPKTWKRFVDDSFAIINKNAVTSFHNTLNSIDPHIKFTIEHEKDGQIAFLDTLVSRHNNSISFNVFRKPTHTDRYLDFSSHHDLKHKISTATTLINRSLNLPTTEDSKYKELKHISETLASNGYPKPLISKVDPSETYNGHATLPYIKGVTEPLSRTLRKHNIKVHNKPLRTLQREFPSVKHRPPTEEQTNVIYKIPCKDCPWNYIGETGRSLKTRKSEHFTFIKTELLSRGHLSNRIGQTHLNMSHVLHRQLLPWLFYAAISNFFWRWKFDNESVRILKITINFKQALSGTYQWILDNIIA</sequence>
<protein>
    <recommendedName>
        <fullName evidence="1">Helix-turn-helix domain-containing protein</fullName>
    </recommendedName>
</protein>
<name>A0A6S7J7Y1_PARCT</name>
<evidence type="ECO:0000259" key="1">
    <source>
        <dbReference type="Pfam" id="PF26215"/>
    </source>
</evidence>
<feature type="domain" description="Helix-turn-helix" evidence="1">
    <location>
        <begin position="173"/>
        <end position="230"/>
    </location>
</feature>
<dbReference type="PANTHER" id="PTHR21301">
    <property type="entry name" value="REVERSE TRANSCRIPTASE"/>
    <property type="match status" value="1"/>
</dbReference>
<accession>A0A6S7J7Y1</accession>
<comment type="caution">
    <text evidence="2">The sequence shown here is derived from an EMBL/GenBank/DDBJ whole genome shotgun (WGS) entry which is preliminary data.</text>
</comment>
<organism evidence="2 3">
    <name type="scientific">Paramuricea clavata</name>
    <name type="common">Red gorgonian</name>
    <name type="synonym">Violescent sea-whip</name>
    <dbReference type="NCBI Taxonomy" id="317549"/>
    <lineage>
        <taxon>Eukaryota</taxon>
        <taxon>Metazoa</taxon>
        <taxon>Cnidaria</taxon>
        <taxon>Anthozoa</taxon>
        <taxon>Octocorallia</taxon>
        <taxon>Malacalcyonacea</taxon>
        <taxon>Plexauridae</taxon>
        <taxon>Paramuricea</taxon>
    </lineage>
</organism>
<dbReference type="AlphaFoldDB" id="A0A6S7J7Y1"/>
<dbReference type="OrthoDB" id="5988153at2759"/>
<proteinExistence type="predicted"/>
<feature type="non-terminal residue" evidence="2">
    <location>
        <position position="1"/>
    </location>
</feature>
<dbReference type="PANTHER" id="PTHR21301:SF11">
    <property type="entry name" value="GIY-YIG DOMAIN-CONTAINING PROTEIN"/>
    <property type="match status" value="1"/>
</dbReference>
<dbReference type="EMBL" id="CACRXK020007876">
    <property type="protein sequence ID" value="CAB4013412.1"/>
    <property type="molecule type" value="Genomic_DNA"/>
</dbReference>
<dbReference type="Proteomes" id="UP001152795">
    <property type="component" value="Unassembled WGS sequence"/>
</dbReference>
<keyword evidence="3" id="KW-1185">Reference proteome</keyword>
<dbReference type="Pfam" id="PF26215">
    <property type="entry name" value="HTH_animal"/>
    <property type="match status" value="1"/>
</dbReference>
<evidence type="ECO:0000313" key="2">
    <source>
        <dbReference type="EMBL" id="CAB4013412.1"/>
    </source>
</evidence>
<gene>
    <name evidence="2" type="ORF">PACLA_8A083821</name>
</gene>
<reference evidence="2" key="1">
    <citation type="submission" date="2020-04" db="EMBL/GenBank/DDBJ databases">
        <authorList>
            <person name="Alioto T."/>
            <person name="Alioto T."/>
            <person name="Gomez Garrido J."/>
        </authorList>
    </citation>
    <scope>NUCLEOTIDE SEQUENCE</scope>
    <source>
        <strain evidence="2">A484AB</strain>
    </source>
</reference>
<dbReference type="InterPro" id="IPR058912">
    <property type="entry name" value="HTH_animal"/>
</dbReference>
<dbReference type="CDD" id="cd00304">
    <property type="entry name" value="RT_like"/>
    <property type="match status" value="1"/>
</dbReference>